<dbReference type="Gene3D" id="3.30.70.1280">
    <property type="entry name" value="SP0830-like domains"/>
    <property type="match status" value="1"/>
</dbReference>
<reference evidence="1 2" key="1">
    <citation type="journal article" date="2015" name="Int. J. Syst. Evol. Microbiol.">
        <title>Sporolactobacillus shoreae sp. nov. and Sporolactobacillus spathodeae sp. nov., two spore-forming lactic acid bacteria isolated from tree barks in Thailand.</title>
        <authorList>
            <person name="Thamacharoensuk T."/>
            <person name="Kitahara M."/>
            <person name="Ohkuma M."/>
            <person name="Thongchul N."/>
            <person name="Tanasupawat S."/>
        </authorList>
    </citation>
    <scope>NUCLEOTIDE SEQUENCE [LARGE SCALE GENOMIC DNA]</scope>
    <source>
        <strain evidence="1 2">BK92</strain>
    </source>
</reference>
<keyword evidence="2" id="KW-1185">Reference proteome</keyword>
<evidence type="ECO:0000313" key="1">
    <source>
        <dbReference type="EMBL" id="TGA98296.1"/>
    </source>
</evidence>
<organism evidence="1 2">
    <name type="scientific">Sporolactobacillus shoreae</name>
    <dbReference type="NCBI Taxonomy" id="1465501"/>
    <lineage>
        <taxon>Bacteria</taxon>
        <taxon>Bacillati</taxon>
        <taxon>Bacillota</taxon>
        <taxon>Bacilli</taxon>
        <taxon>Bacillales</taxon>
        <taxon>Sporolactobacillaceae</taxon>
        <taxon>Sporolactobacillus</taxon>
    </lineage>
</organism>
<dbReference type="RefSeq" id="WP_135348384.1">
    <property type="nucleotide sequence ID" value="NZ_SRJD01000008.1"/>
</dbReference>
<gene>
    <name evidence="1" type="ORF">E4665_08600</name>
</gene>
<accession>A0A4Z0GPG2</accession>
<dbReference type="PANTHER" id="PTHR36439">
    <property type="entry name" value="BLL4334 PROTEIN"/>
    <property type="match status" value="1"/>
</dbReference>
<name>A0A4Z0GPG2_9BACL</name>
<proteinExistence type="predicted"/>
<dbReference type="EMBL" id="SRJD01000008">
    <property type="protein sequence ID" value="TGA98296.1"/>
    <property type="molecule type" value="Genomic_DNA"/>
</dbReference>
<dbReference type="OrthoDB" id="9806494at2"/>
<dbReference type="PANTHER" id="PTHR36439:SF1">
    <property type="entry name" value="DUF1697 DOMAIN-CONTAINING PROTEIN"/>
    <property type="match status" value="1"/>
</dbReference>
<dbReference type="AlphaFoldDB" id="A0A4Z0GPG2"/>
<comment type="caution">
    <text evidence="1">The sequence shown here is derived from an EMBL/GenBank/DDBJ whole genome shotgun (WGS) entry which is preliminary data.</text>
</comment>
<sequence length="183" mass="20703">MTIYIALLRGINVGGKNKIKMADLRESLTEVGLTQVRTYIQSGNVLFQSSETEPRLNDLIGNKMEQDFGFPVSVILRTAEELRKIIISCPFSEDEIKAAEATSVGESLYVSLMSREPIPEKVEFFKARDQGGDKYKMVGRDLYLLYHHSIRNAKLSANIQKLAVPSTVRNWKTLNKLHQLAEE</sequence>
<dbReference type="Proteomes" id="UP000298347">
    <property type="component" value="Unassembled WGS sequence"/>
</dbReference>
<dbReference type="PIRSF" id="PIRSF008502">
    <property type="entry name" value="UCP008502"/>
    <property type="match status" value="1"/>
</dbReference>
<dbReference type="InterPro" id="IPR012545">
    <property type="entry name" value="DUF1697"/>
</dbReference>
<evidence type="ECO:0000313" key="2">
    <source>
        <dbReference type="Proteomes" id="UP000298347"/>
    </source>
</evidence>
<protein>
    <submittedName>
        <fullName evidence="1">DUF1697 domain-containing protein</fullName>
    </submittedName>
</protein>
<dbReference type="Pfam" id="PF08002">
    <property type="entry name" value="DUF1697"/>
    <property type="match status" value="1"/>
</dbReference>
<dbReference type="SUPFAM" id="SSF160379">
    <property type="entry name" value="SP0830-like"/>
    <property type="match status" value="1"/>
</dbReference>